<proteinExistence type="predicted"/>
<evidence type="ECO:0000313" key="1">
    <source>
        <dbReference type="EMBL" id="KAK9319994.1"/>
    </source>
</evidence>
<keyword evidence="2" id="KW-1185">Reference proteome</keyword>
<protein>
    <submittedName>
        <fullName evidence="1">Uncharacterized protein</fullName>
    </submittedName>
</protein>
<sequence>MDLMSILNNGNKQQQQQQQQQLLDQHTHHLKDGVAAPPTPSWTLMSPSRSIRNQSQSPTPSLVKSETDRTSVASLVSAVNSPSLIGLPSPRSPAVYPSSSGRYVPPIQQVHQNLSAHTQQSAQHGYAQAAYGSPQYGTYMDSSAPMTSHYANEYFPSYQTHDQSSSSNAYLHAYAAAAAGTNHPSQQPVHVGQALPQPIQPQPQLQPQLQPQHIPSPQNMPTPAMSVGSPSLHSQQSYGMKQFVCSTCTKRFARRSDLARHERIHTGVKPHVCEVCNKPFIQRSALTVHLRVHTGEKPHKCDTCNKAFSDSSSLARHRRVHTGKRPYMCKQPGCAKTFTRRTTLTRHLNTHACAAMPMQSVPAATHTPQQAYYEEGDGYHRHAYGMGNVAPFHLTA</sequence>
<reference evidence="2" key="1">
    <citation type="journal article" date="2024" name="Front. Bioeng. Biotechnol.">
        <title>Genome-scale model development and genomic sequencing of the oleaginous clade Lipomyces.</title>
        <authorList>
            <person name="Czajka J.J."/>
            <person name="Han Y."/>
            <person name="Kim J."/>
            <person name="Mondo S.J."/>
            <person name="Hofstad B.A."/>
            <person name="Robles A."/>
            <person name="Haridas S."/>
            <person name="Riley R."/>
            <person name="LaButti K."/>
            <person name="Pangilinan J."/>
            <person name="Andreopoulos W."/>
            <person name="Lipzen A."/>
            <person name="Yan J."/>
            <person name="Wang M."/>
            <person name="Ng V."/>
            <person name="Grigoriev I.V."/>
            <person name="Spatafora J.W."/>
            <person name="Magnuson J.K."/>
            <person name="Baker S.E."/>
            <person name="Pomraning K.R."/>
        </authorList>
    </citation>
    <scope>NUCLEOTIDE SEQUENCE [LARGE SCALE GENOMIC DNA]</scope>
    <source>
        <strain evidence="2">CBS 10300</strain>
    </source>
</reference>
<dbReference type="EMBL" id="MU970150">
    <property type="protein sequence ID" value="KAK9319994.1"/>
    <property type="molecule type" value="Genomic_DNA"/>
</dbReference>
<dbReference type="Proteomes" id="UP001489719">
    <property type="component" value="Unassembled WGS sequence"/>
</dbReference>
<name>A0ACC3TFQ9_9ASCO</name>
<gene>
    <name evidence="1" type="ORF">V1517DRAFT_330769</name>
</gene>
<evidence type="ECO:0000313" key="2">
    <source>
        <dbReference type="Proteomes" id="UP001489719"/>
    </source>
</evidence>
<comment type="caution">
    <text evidence="1">The sequence shown here is derived from an EMBL/GenBank/DDBJ whole genome shotgun (WGS) entry which is preliminary data.</text>
</comment>
<accession>A0ACC3TFQ9</accession>
<organism evidence="1 2">
    <name type="scientific">Lipomyces orientalis</name>
    <dbReference type="NCBI Taxonomy" id="1233043"/>
    <lineage>
        <taxon>Eukaryota</taxon>
        <taxon>Fungi</taxon>
        <taxon>Dikarya</taxon>
        <taxon>Ascomycota</taxon>
        <taxon>Saccharomycotina</taxon>
        <taxon>Lipomycetes</taxon>
        <taxon>Lipomycetales</taxon>
        <taxon>Lipomycetaceae</taxon>
        <taxon>Lipomyces</taxon>
    </lineage>
</organism>